<dbReference type="Proteomes" id="UP001152795">
    <property type="component" value="Unassembled WGS sequence"/>
</dbReference>
<dbReference type="AlphaFoldDB" id="A0A6S7JDW1"/>
<keyword evidence="2" id="KW-1185">Reference proteome</keyword>
<gene>
    <name evidence="1" type="ORF">PACLA_8A053301</name>
</gene>
<evidence type="ECO:0000313" key="2">
    <source>
        <dbReference type="Proteomes" id="UP001152795"/>
    </source>
</evidence>
<comment type="caution">
    <text evidence="1">The sequence shown here is derived from an EMBL/GenBank/DDBJ whole genome shotgun (WGS) entry which is preliminary data.</text>
</comment>
<feature type="non-terminal residue" evidence="1">
    <location>
        <position position="222"/>
    </location>
</feature>
<organism evidence="1 2">
    <name type="scientific">Paramuricea clavata</name>
    <name type="common">Red gorgonian</name>
    <name type="synonym">Violescent sea-whip</name>
    <dbReference type="NCBI Taxonomy" id="317549"/>
    <lineage>
        <taxon>Eukaryota</taxon>
        <taxon>Metazoa</taxon>
        <taxon>Cnidaria</taxon>
        <taxon>Anthozoa</taxon>
        <taxon>Octocorallia</taxon>
        <taxon>Malacalcyonacea</taxon>
        <taxon>Plexauridae</taxon>
        <taxon>Paramuricea</taxon>
    </lineage>
</organism>
<sequence length="222" mass="26046">MKTDFIKFHSKCREITVFAHPLDAIDDEEFALLYDATKPKSHRVPFWRYQSFDIDKMTDDECLAEFRLFRNDIYNLVDILELPVDRKCYNGLKIDNIEGLCIFLKRFAYPCRYVDMVHRFARPEPQLCMISNQVLNIIHERWQNLLTDFDQGWLQPENLETFAAVIHRKGAALDNCWGFIDGTVRPVARPGRFQRMLYNGHKKVHAIKFQSVATPSGMIANL</sequence>
<dbReference type="PANTHER" id="PTHR34615:SF1">
    <property type="entry name" value="PX DOMAIN-CONTAINING PROTEIN"/>
    <property type="match status" value="1"/>
</dbReference>
<dbReference type="EMBL" id="CACRXK020015946">
    <property type="protein sequence ID" value="CAB4029107.1"/>
    <property type="molecule type" value="Genomic_DNA"/>
</dbReference>
<name>A0A6S7JDW1_PARCT</name>
<reference evidence="1" key="1">
    <citation type="submission" date="2020-04" db="EMBL/GenBank/DDBJ databases">
        <authorList>
            <person name="Alioto T."/>
            <person name="Alioto T."/>
            <person name="Gomez Garrido J."/>
        </authorList>
    </citation>
    <scope>NUCLEOTIDE SEQUENCE</scope>
    <source>
        <strain evidence="1">A484AB</strain>
    </source>
</reference>
<proteinExistence type="predicted"/>
<protein>
    <submittedName>
        <fullName evidence="1">Uncharacterized protein</fullName>
    </submittedName>
</protein>
<accession>A0A6S7JDW1</accession>
<dbReference type="OrthoDB" id="5972212at2759"/>
<evidence type="ECO:0000313" key="1">
    <source>
        <dbReference type="EMBL" id="CAB4029107.1"/>
    </source>
</evidence>
<dbReference type="PANTHER" id="PTHR34615">
    <property type="entry name" value="PX DOMAIN-CONTAINING PROTEIN"/>
    <property type="match status" value="1"/>
</dbReference>